<dbReference type="Pfam" id="PF06580">
    <property type="entry name" value="His_kinase"/>
    <property type="match status" value="1"/>
</dbReference>
<dbReference type="GO" id="GO:0000155">
    <property type="term" value="F:phosphorelay sensor kinase activity"/>
    <property type="evidence" value="ECO:0007669"/>
    <property type="project" value="InterPro"/>
</dbReference>
<keyword evidence="2" id="KW-0732">Signal</keyword>
<keyword evidence="6" id="KW-1185">Reference proteome</keyword>
<dbReference type="PANTHER" id="PTHR34220">
    <property type="entry name" value="SENSOR HISTIDINE KINASE YPDA"/>
    <property type="match status" value="1"/>
</dbReference>
<evidence type="ECO:0000256" key="1">
    <source>
        <dbReference type="SAM" id="Coils"/>
    </source>
</evidence>
<evidence type="ECO:0000259" key="4">
    <source>
        <dbReference type="Pfam" id="PF06580"/>
    </source>
</evidence>
<feature type="domain" description="Solute-binding protein family 3/N-terminal" evidence="3">
    <location>
        <begin position="49"/>
        <end position="225"/>
    </location>
</feature>
<evidence type="ECO:0000313" key="5">
    <source>
        <dbReference type="EMBL" id="RZS75346.1"/>
    </source>
</evidence>
<comment type="caution">
    <text evidence="5">The sequence shown here is derived from an EMBL/GenBank/DDBJ whole genome shotgun (WGS) entry which is preliminary data.</text>
</comment>
<name>A0A4V2F1Y0_9BACT</name>
<dbReference type="EMBL" id="SGXA01000001">
    <property type="protein sequence ID" value="RZS75346.1"/>
    <property type="molecule type" value="Genomic_DNA"/>
</dbReference>
<organism evidence="5 6">
    <name type="scientific">Pseudobacter ginsenosidimutans</name>
    <dbReference type="NCBI Taxonomy" id="661488"/>
    <lineage>
        <taxon>Bacteria</taxon>
        <taxon>Pseudomonadati</taxon>
        <taxon>Bacteroidota</taxon>
        <taxon>Chitinophagia</taxon>
        <taxon>Chitinophagales</taxon>
        <taxon>Chitinophagaceae</taxon>
        <taxon>Pseudobacter</taxon>
    </lineage>
</organism>
<evidence type="ECO:0000256" key="2">
    <source>
        <dbReference type="SAM" id="SignalP"/>
    </source>
</evidence>
<evidence type="ECO:0000259" key="3">
    <source>
        <dbReference type="Pfam" id="PF00497"/>
    </source>
</evidence>
<feature type="coiled-coil region" evidence="1">
    <location>
        <begin position="348"/>
        <end position="375"/>
    </location>
</feature>
<protein>
    <submittedName>
        <fullName evidence="5">Extracellular solute-binding protein (Family 3)</fullName>
    </submittedName>
</protein>
<keyword evidence="1" id="KW-0175">Coiled coil</keyword>
<dbReference type="PANTHER" id="PTHR34220:SF7">
    <property type="entry name" value="SENSOR HISTIDINE KINASE YPDA"/>
    <property type="match status" value="1"/>
</dbReference>
<dbReference type="InterPro" id="IPR050640">
    <property type="entry name" value="Bact_2-comp_sensor_kinase"/>
</dbReference>
<gene>
    <name evidence="5" type="ORF">EV199_1211</name>
</gene>
<dbReference type="GO" id="GO:0016020">
    <property type="term" value="C:membrane"/>
    <property type="evidence" value="ECO:0007669"/>
    <property type="project" value="InterPro"/>
</dbReference>
<accession>A0A4V2F1Y0</accession>
<dbReference type="InterPro" id="IPR010559">
    <property type="entry name" value="Sig_transdc_His_kin_internal"/>
</dbReference>
<dbReference type="Pfam" id="PF00497">
    <property type="entry name" value="SBP_bac_3"/>
    <property type="match status" value="1"/>
</dbReference>
<dbReference type="AlphaFoldDB" id="A0A4V2F1Y0"/>
<dbReference type="OrthoDB" id="607947at2"/>
<feature type="domain" description="Signal transduction histidine kinase internal region" evidence="4">
    <location>
        <begin position="370"/>
        <end position="449"/>
    </location>
</feature>
<evidence type="ECO:0000313" key="6">
    <source>
        <dbReference type="Proteomes" id="UP000293874"/>
    </source>
</evidence>
<sequence length="581" mass="66624">MRISFIHGFCLLLALGCCLPLLRAQQTSQCDSWATTLANKKGTVTALWDDIEPFIYMNKAGQLSGVEYEIMESLKSYLQLKYKIGLEIRWMRAGSFHNIFSRVKESNCSGLFGWSYYSITPERKKEVQFTMPYMPDVNVLVTNNLEPMYASPKEFTGRLRDMHAFTQPQTTMEEDVMMLRNNFYPRLPLSYAKDDYEIMKAVANHNNSFGYVPLSVYIVALQKDIRVKRQQVLSSHRQGFAAVMPISSDWKPVMDEYFSSPLFRMKAGAIIAKYLGTEVKDLVFEDSLLMNGPAASDLVSLEKEIVTKRLMDTVVEVQQQGALRNILIILFGSGVLMSAVLYSRFRTRQKLNAQLEQQKQQIEQMNQLLKMKILQARLNPHFLFNSLNSIQYFIAGGDKKVSLQYISRFAAFLRKVINYGDELSIQVQDEASLLREYLWLEHCRFFDKFDYEITVHPSASQASILPFLTHSLVESALYKGILHLNNGHKGKLDIEFLGEADSLVVKISDNGCNRTISQIVENRKEHVNGDEQMLMRRIELFNAHNQRKITASAADNHQSGEQHRHVATLEIPQPLFDLNQT</sequence>
<dbReference type="RefSeq" id="WP_130539722.1">
    <property type="nucleotide sequence ID" value="NZ_CP042431.1"/>
</dbReference>
<dbReference type="Gene3D" id="3.40.190.10">
    <property type="entry name" value="Periplasmic binding protein-like II"/>
    <property type="match status" value="1"/>
</dbReference>
<dbReference type="SUPFAM" id="SSF53850">
    <property type="entry name" value="Periplasmic binding protein-like II"/>
    <property type="match status" value="1"/>
</dbReference>
<feature type="signal peptide" evidence="2">
    <location>
        <begin position="1"/>
        <end position="23"/>
    </location>
</feature>
<dbReference type="Proteomes" id="UP000293874">
    <property type="component" value="Unassembled WGS sequence"/>
</dbReference>
<dbReference type="PROSITE" id="PS51257">
    <property type="entry name" value="PROKAR_LIPOPROTEIN"/>
    <property type="match status" value="1"/>
</dbReference>
<feature type="chain" id="PRO_5020303994" evidence="2">
    <location>
        <begin position="24"/>
        <end position="581"/>
    </location>
</feature>
<dbReference type="InterPro" id="IPR001638">
    <property type="entry name" value="Solute-binding_3/MltF_N"/>
</dbReference>
<proteinExistence type="predicted"/>
<reference evidence="5 6" key="1">
    <citation type="submission" date="2019-02" db="EMBL/GenBank/DDBJ databases">
        <title>Genomic Encyclopedia of Type Strains, Phase IV (KMG-IV): sequencing the most valuable type-strain genomes for metagenomic binning, comparative biology and taxonomic classification.</title>
        <authorList>
            <person name="Goeker M."/>
        </authorList>
    </citation>
    <scope>NUCLEOTIDE SEQUENCE [LARGE SCALE GENOMIC DNA]</scope>
    <source>
        <strain evidence="5 6">DSM 18116</strain>
    </source>
</reference>